<comment type="subcellular location">
    <subcellularLocation>
        <location evidence="8">Cytoplasm</location>
    </subcellularLocation>
</comment>
<dbReference type="HAMAP" id="MF_00375">
    <property type="entry name" value="HemL_aminotrans_3"/>
    <property type="match status" value="1"/>
</dbReference>
<dbReference type="InterPro" id="IPR004639">
    <property type="entry name" value="4pyrrol_synth_GluAld_NH2Trfase"/>
</dbReference>
<evidence type="ECO:0000256" key="7">
    <source>
        <dbReference type="ARBA" id="ARBA00023244"/>
    </source>
</evidence>
<dbReference type="Pfam" id="PF00202">
    <property type="entry name" value="Aminotran_3"/>
    <property type="match status" value="1"/>
</dbReference>
<evidence type="ECO:0000256" key="8">
    <source>
        <dbReference type="HAMAP-Rule" id="MF_00375"/>
    </source>
</evidence>
<dbReference type="KEGG" id="dae:Dtox_1258"/>
<name>C8W5F8_DESAS</name>
<dbReference type="Gene3D" id="3.90.1150.10">
    <property type="entry name" value="Aspartate Aminotransferase, domain 1"/>
    <property type="match status" value="1"/>
</dbReference>
<evidence type="ECO:0000256" key="5">
    <source>
        <dbReference type="ARBA" id="ARBA00022898"/>
    </source>
</evidence>
<dbReference type="GO" id="GO:0030170">
    <property type="term" value="F:pyridoxal phosphate binding"/>
    <property type="evidence" value="ECO:0007669"/>
    <property type="project" value="InterPro"/>
</dbReference>
<dbReference type="SUPFAM" id="SSF53383">
    <property type="entry name" value="PLP-dependent transferases"/>
    <property type="match status" value="1"/>
</dbReference>
<accession>C8W5F8</accession>
<keyword evidence="8" id="KW-0963">Cytoplasm</keyword>
<dbReference type="Proteomes" id="UP000002217">
    <property type="component" value="Chromosome"/>
</dbReference>
<dbReference type="STRING" id="485916.Dtox_1258"/>
<protein>
    <recommendedName>
        <fullName evidence="8">Glutamate-1-semialdehyde 2,1-aminomutase</fullName>
        <shortName evidence="8">GSA</shortName>
        <ecNumber evidence="8">5.4.3.8</ecNumber>
    </recommendedName>
    <alternativeName>
        <fullName evidence="8">Glutamate-1-semialdehyde aminotransferase</fullName>
        <shortName evidence="8">GSA-AT</shortName>
    </alternativeName>
</protein>
<proteinExistence type="inferred from homology"/>
<keyword evidence="7 8" id="KW-0627">Porphyrin biosynthesis</keyword>
<dbReference type="AlphaFoldDB" id="C8W5F8"/>
<dbReference type="eggNOG" id="COG0001">
    <property type="taxonomic scope" value="Bacteria"/>
</dbReference>
<keyword evidence="5 8" id="KW-0663">Pyridoxal phosphate</keyword>
<comment type="pathway">
    <text evidence="3 8">Porphyrin-containing compound metabolism; protoporphyrin-IX biosynthesis; 5-aminolevulinate from L-glutamyl-tRNA(Glu): step 2/2.</text>
</comment>
<dbReference type="GO" id="GO:0008483">
    <property type="term" value="F:transaminase activity"/>
    <property type="evidence" value="ECO:0007669"/>
    <property type="project" value="InterPro"/>
</dbReference>
<evidence type="ECO:0000256" key="4">
    <source>
        <dbReference type="ARBA" id="ARBA00008981"/>
    </source>
</evidence>
<comment type="catalytic activity">
    <reaction evidence="1 8">
        <text>(S)-4-amino-5-oxopentanoate = 5-aminolevulinate</text>
        <dbReference type="Rhea" id="RHEA:14265"/>
        <dbReference type="ChEBI" id="CHEBI:57501"/>
        <dbReference type="ChEBI" id="CHEBI:356416"/>
        <dbReference type="EC" id="5.4.3.8"/>
    </reaction>
</comment>
<keyword evidence="6 8" id="KW-0413">Isomerase</keyword>
<dbReference type="PANTHER" id="PTHR43713:SF3">
    <property type="entry name" value="GLUTAMATE-1-SEMIALDEHYDE 2,1-AMINOMUTASE 1, CHLOROPLASTIC-RELATED"/>
    <property type="match status" value="1"/>
</dbReference>
<dbReference type="EC" id="5.4.3.8" evidence="8"/>
<evidence type="ECO:0000256" key="2">
    <source>
        <dbReference type="ARBA" id="ARBA00001933"/>
    </source>
</evidence>
<comment type="cofactor">
    <cofactor evidence="2 8">
        <name>pyridoxal 5'-phosphate</name>
        <dbReference type="ChEBI" id="CHEBI:597326"/>
    </cofactor>
</comment>
<dbReference type="CDD" id="cd00610">
    <property type="entry name" value="OAT_like"/>
    <property type="match status" value="1"/>
</dbReference>
<dbReference type="PANTHER" id="PTHR43713">
    <property type="entry name" value="GLUTAMATE-1-SEMIALDEHYDE 2,1-AMINOMUTASE"/>
    <property type="match status" value="1"/>
</dbReference>
<dbReference type="InterPro" id="IPR015424">
    <property type="entry name" value="PyrdxlP-dep_Trfase"/>
</dbReference>
<dbReference type="NCBIfam" id="TIGR00713">
    <property type="entry name" value="hemL"/>
    <property type="match status" value="1"/>
</dbReference>
<comment type="similarity">
    <text evidence="4 8">Belongs to the class-III pyridoxal-phosphate-dependent aminotransferase family. HemL subfamily.</text>
</comment>
<dbReference type="HOGENOM" id="CLU_016922_1_5_9"/>
<organism evidence="9 10">
    <name type="scientific">Desulfofarcimen acetoxidans (strain ATCC 49208 / DSM 771 / KCTC 5769 / VKM B-1644 / 5575)</name>
    <name type="common">Desulfotomaculum acetoxidans</name>
    <dbReference type="NCBI Taxonomy" id="485916"/>
    <lineage>
        <taxon>Bacteria</taxon>
        <taxon>Bacillati</taxon>
        <taxon>Bacillota</taxon>
        <taxon>Clostridia</taxon>
        <taxon>Eubacteriales</taxon>
        <taxon>Peptococcaceae</taxon>
        <taxon>Desulfofarcimen</taxon>
    </lineage>
</organism>
<dbReference type="GO" id="GO:0006782">
    <property type="term" value="P:protoporphyrinogen IX biosynthetic process"/>
    <property type="evidence" value="ECO:0007669"/>
    <property type="project" value="UniProtKB-UniRule"/>
</dbReference>
<reference evidence="9 10" key="1">
    <citation type="journal article" date="2009" name="Stand. Genomic Sci.">
        <title>Complete genome sequence of Desulfotomaculum acetoxidans type strain (5575).</title>
        <authorList>
            <person name="Spring S."/>
            <person name="Lapidus A."/>
            <person name="Schroder M."/>
            <person name="Gleim D."/>
            <person name="Sims D."/>
            <person name="Meincke L."/>
            <person name="Glavina Del Rio T."/>
            <person name="Tice H."/>
            <person name="Copeland A."/>
            <person name="Cheng J.F."/>
            <person name="Lucas S."/>
            <person name="Chen F."/>
            <person name="Nolan M."/>
            <person name="Bruce D."/>
            <person name="Goodwin L."/>
            <person name="Pitluck S."/>
            <person name="Ivanova N."/>
            <person name="Mavromatis K."/>
            <person name="Mikhailova N."/>
            <person name="Pati A."/>
            <person name="Chen A."/>
            <person name="Palaniappan K."/>
            <person name="Land M."/>
            <person name="Hauser L."/>
            <person name="Chang Y.J."/>
            <person name="Jeffries C.D."/>
            <person name="Chain P."/>
            <person name="Saunders E."/>
            <person name="Brettin T."/>
            <person name="Detter J.C."/>
            <person name="Goker M."/>
            <person name="Bristow J."/>
            <person name="Eisen J.A."/>
            <person name="Markowitz V."/>
            <person name="Hugenholtz P."/>
            <person name="Kyrpides N.C."/>
            <person name="Klenk H.P."/>
            <person name="Han C."/>
        </authorList>
    </citation>
    <scope>NUCLEOTIDE SEQUENCE [LARGE SCALE GENOMIC DNA]</scope>
    <source>
        <strain evidence="10">ATCC 49208 / DSM 771 / VKM B-1644</strain>
    </source>
</reference>
<gene>
    <name evidence="8" type="primary">hemL</name>
    <name evidence="9" type="ordered locus">Dtox_1258</name>
</gene>
<dbReference type="EMBL" id="CP001720">
    <property type="protein sequence ID" value="ACV62140.1"/>
    <property type="molecule type" value="Genomic_DNA"/>
</dbReference>
<evidence type="ECO:0000256" key="6">
    <source>
        <dbReference type="ARBA" id="ARBA00023235"/>
    </source>
</evidence>
<evidence type="ECO:0000313" key="9">
    <source>
        <dbReference type="EMBL" id="ACV62140.1"/>
    </source>
</evidence>
<dbReference type="UniPathway" id="UPA00251">
    <property type="reaction ID" value="UER00317"/>
</dbReference>
<dbReference type="RefSeq" id="WP_015756855.1">
    <property type="nucleotide sequence ID" value="NC_013216.1"/>
</dbReference>
<dbReference type="PROSITE" id="PS00600">
    <property type="entry name" value="AA_TRANSFER_CLASS_3"/>
    <property type="match status" value="1"/>
</dbReference>
<dbReference type="InterPro" id="IPR049704">
    <property type="entry name" value="Aminotrans_3_PPA_site"/>
</dbReference>
<evidence type="ECO:0000256" key="3">
    <source>
        <dbReference type="ARBA" id="ARBA00004819"/>
    </source>
</evidence>
<evidence type="ECO:0000256" key="1">
    <source>
        <dbReference type="ARBA" id="ARBA00001579"/>
    </source>
</evidence>
<dbReference type="InterPro" id="IPR015422">
    <property type="entry name" value="PyrdxlP-dep_Trfase_small"/>
</dbReference>
<dbReference type="NCBIfam" id="NF000818">
    <property type="entry name" value="PRK00062.1"/>
    <property type="match status" value="1"/>
</dbReference>
<comment type="subunit">
    <text evidence="8">Homodimer.</text>
</comment>
<evidence type="ECO:0000313" key="10">
    <source>
        <dbReference type="Proteomes" id="UP000002217"/>
    </source>
</evidence>
<dbReference type="GO" id="GO:0042286">
    <property type="term" value="F:glutamate-1-semialdehyde 2,1-aminomutase activity"/>
    <property type="evidence" value="ECO:0007669"/>
    <property type="project" value="UniProtKB-UniRule"/>
</dbReference>
<keyword evidence="10" id="KW-1185">Reference proteome</keyword>
<dbReference type="InterPro" id="IPR005814">
    <property type="entry name" value="Aminotrans_3"/>
</dbReference>
<sequence>MHKGFDKSKAMFEDAKKYIPGGVNSPVRAFKSVNLDPPFIERGNGSKITDADGNIYIDYVGSWGPLILGHRHPEVINALRDYLESGTSYGAPTELETELAKMIIEAVPSVEMVRMVNSGTEATMSALRLARGYTGRDKIVKFEGSYHGHADFLLIKAGSGALTLGVPTSPGVPANTAANTITAAFNNTDMLKEIFALEGKNIAAVIVEPVAGNMGVVSPQPGFLESLRDITMSYGSLLIFDEVMTGFRVAYGGAQSLYGIEPDLTCFGKVIGGGLPVGAYGGKKQIMEMISPAGPVYQAGTLSGNPLAVTAGIATLRVLQRPGVYEMLEKKSAALAAGLAEAAADCGARVNFNRVGSMLCGFFTDQKVTDYATAATADTGKYAKFFRAMLQEGIYLAPSQFEAAFMSLVHSEEDIAKTVEAASKAFRTAI</sequence>
<dbReference type="FunFam" id="3.40.640.10:FF:000021">
    <property type="entry name" value="Glutamate-1-semialdehyde 2,1-aminomutase"/>
    <property type="match status" value="1"/>
</dbReference>
<dbReference type="GO" id="GO:0005737">
    <property type="term" value="C:cytoplasm"/>
    <property type="evidence" value="ECO:0007669"/>
    <property type="project" value="UniProtKB-SubCell"/>
</dbReference>
<dbReference type="InterPro" id="IPR015421">
    <property type="entry name" value="PyrdxlP-dep_Trfase_major"/>
</dbReference>
<feature type="modified residue" description="N6-(pyridoxal phosphate)lysine" evidence="8">
    <location>
        <position position="269"/>
    </location>
</feature>
<dbReference type="OrthoDB" id="9807885at2"/>
<dbReference type="Gene3D" id="3.40.640.10">
    <property type="entry name" value="Type I PLP-dependent aspartate aminotransferase-like (Major domain)"/>
    <property type="match status" value="1"/>
</dbReference>